<protein>
    <submittedName>
        <fullName evidence="2">Uncharacterized protein</fullName>
    </submittedName>
</protein>
<reference evidence="2" key="1">
    <citation type="journal article" date="2017" name="Parasit. Vectors">
        <title>Sialotranscriptomics of Rhipicephalus zambeziensis reveals intricate expression profiles of secretory proteins and suggests tight temporal transcriptional regulation during blood-feeding.</title>
        <authorList>
            <person name="de Castro M.H."/>
            <person name="de Klerk D."/>
            <person name="Pienaar R."/>
            <person name="Rees D.J.G."/>
            <person name="Mans B.J."/>
        </authorList>
    </citation>
    <scope>NUCLEOTIDE SEQUENCE</scope>
    <source>
        <tissue evidence="2">Salivary glands</tissue>
    </source>
</reference>
<evidence type="ECO:0000256" key="1">
    <source>
        <dbReference type="SAM" id="MobiDB-lite"/>
    </source>
</evidence>
<evidence type="ECO:0000313" key="2">
    <source>
        <dbReference type="EMBL" id="MAA20163.1"/>
    </source>
</evidence>
<accession>A0A224Z0Q6</accession>
<organism evidence="2">
    <name type="scientific">Rhipicephalus zambeziensis</name>
    <dbReference type="NCBI Taxonomy" id="60191"/>
    <lineage>
        <taxon>Eukaryota</taxon>
        <taxon>Metazoa</taxon>
        <taxon>Ecdysozoa</taxon>
        <taxon>Arthropoda</taxon>
        <taxon>Chelicerata</taxon>
        <taxon>Arachnida</taxon>
        <taxon>Acari</taxon>
        <taxon>Parasitiformes</taxon>
        <taxon>Ixodida</taxon>
        <taxon>Ixodoidea</taxon>
        <taxon>Ixodidae</taxon>
        <taxon>Rhipicephalinae</taxon>
        <taxon>Rhipicephalus</taxon>
        <taxon>Rhipicephalus</taxon>
    </lineage>
</organism>
<feature type="region of interest" description="Disordered" evidence="1">
    <location>
        <begin position="15"/>
        <end position="40"/>
    </location>
</feature>
<name>A0A224Z0Q6_9ACAR</name>
<dbReference type="AlphaFoldDB" id="A0A224Z0Q6"/>
<proteinExistence type="predicted"/>
<sequence>MPAVCGRVVCCPQDVHSGHHPRRDDEVHRPQVHRCRPRSSEEEELGGLVGRKIKANETKKKKKKWCAPARPLHILHELLLFFGRL</sequence>
<dbReference type="EMBL" id="GFPF01009017">
    <property type="protein sequence ID" value="MAA20163.1"/>
    <property type="molecule type" value="Transcribed_RNA"/>
</dbReference>